<dbReference type="PANTHER" id="PTHR43811:SF19">
    <property type="entry name" value="39 KDA FK506-BINDING NUCLEAR PROTEIN"/>
    <property type="match status" value="1"/>
</dbReference>
<dbReference type="InterPro" id="IPR001179">
    <property type="entry name" value="PPIase_FKBP_dom"/>
</dbReference>
<reference evidence="8 9" key="1">
    <citation type="submission" date="2018-06" db="EMBL/GenBank/DDBJ databases">
        <title>Genomic Encyclopedia of Archaeal and Bacterial Type Strains, Phase II (KMG-II): from individual species to whole genera.</title>
        <authorList>
            <person name="Goeker M."/>
        </authorList>
    </citation>
    <scope>NUCLEOTIDE SEQUENCE [LARGE SCALE GENOMIC DNA]</scope>
    <source>
        <strain evidence="8 9">DSM 23857</strain>
    </source>
</reference>
<dbReference type="EMBL" id="QLLL01000006">
    <property type="protein sequence ID" value="RAJ02272.1"/>
    <property type="molecule type" value="Genomic_DNA"/>
</dbReference>
<dbReference type="AlphaFoldDB" id="A0A327QF75"/>
<proteinExistence type="inferred from homology"/>
<dbReference type="InterPro" id="IPR046357">
    <property type="entry name" value="PPIase_dom_sf"/>
</dbReference>
<evidence type="ECO:0000256" key="5">
    <source>
        <dbReference type="PROSITE-ProRule" id="PRU00277"/>
    </source>
</evidence>
<evidence type="ECO:0000256" key="2">
    <source>
        <dbReference type="ARBA" id="ARBA00006577"/>
    </source>
</evidence>
<evidence type="ECO:0000256" key="1">
    <source>
        <dbReference type="ARBA" id="ARBA00000971"/>
    </source>
</evidence>
<dbReference type="Gene3D" id="3.10.50.40">
    <property type="match status" value="2"/>
</dbReference>
<dbReference type="Pfam" id="PF00254">
    <property type="entry name" value="FKBP_C"/>
    <property type="match status" value="2"/>
</dbReference>
<comment type="caution">
    <text evidence="8">The sequence shown here is derived from an EMBL/GenBank/DDBJ whole genome shotgun (WGS) entry which is preliminary data.</text>
</comment>
<evidence type="ECO:0000313" key="9">
    <source>
        <dbReference type="Proteomes" id="UP000249547"/>
    </source>
</evidence>
<accession>A0A327QF75</accession>
<comment type="similarity">
    <text evidence="2 6">Belongs to the FKBP-type PPIase family.</text>
</comment>
<comment type="catalytic activity">
    <reaction evidence="1 5 6">
        <text>[protein]-peptidylproline (omega=180) = [protein]-peptidylproline (omega=0)</text>
        <dbReference type="Rhea" id="RHEA:16237"/>
        <dbReference type="Rhea" id="RHEA-COMP:10747"/>
        <dbReference type="Rhea" id="RHEA-COMP:10748"/>
        <dbReference type="ChEBI" id="CHEBI:83833"/>
        <dbReference type="ChEBI" id="CHEBI:83834"/>
        <dbReference type="EC" id="5.2.1.8"/>
    </reaction>
</comment>
<keyword evidence="4 5" id="KW-0413">Isomerase</keyword>
<keyword evidence="3 5" id="KW-0697">Rotamase</keyword>
<gene>
    <name evidence="8" type="ORF">LX64_03281</name>
</gene>
<evidence type="ECO:0000256" key="6">
    <source>
        <dbReference type="RuleBase" id="RU003915"/>
    </source>
</evidence>
<evidence type="ECO:0000256" key="4">
    <source>
        <dbReference type="ARBA" id="ARBA00023235"/>
    </source>
</evidence>
<dbReference type="EC" id="5.2.1.8" evidence="6"/>
<sequence>MKHFFWIVGLAMATLFVACNKNDYNEQDQIRIDNQKIEEYFTAKNITGFTKDPAGFYYKVIEPGTGATIIDSCEINYGYRSTLVGSETNIEKVDSAVNYVFTIIRGLRLSFPKVKIGGKIQVYVPSPLAFGQTGNAKYPGKTPLFFELEAKKLVSSFNKETQIAIEDVAIQKYITDNKLTDSLTKDPKGYYYQIKDPGTGAAISATSTVTVNYTGKLFSGSTFDSGTGKEFGLSGLIEGWKLAIPKLKVGGEIYMILPSPYAYGQYGAGSIPRNTPLIFTVKVTNAK</sequence>
<organism evidence="8 9">
    <name type="scientific">Chitinophaga skermanii</name>
    <dbReference type="NCBI Taxonomy" id="331697"/>
    <lineage>
        <taxon>Bacteria</taxon>
        <taxon>Pseudomonadati</taxon>
        <taxon>Bacteroidota</taxon>
        <taxon>Chitinophagia</taxon>
        <taxon>Chitinophagales</taxon>
        <taxon>Chitinophagaceae</taxon>
        <taxon>Chitinophaga</taxon>
    </lineage>
</organism>
<dbReference type="SUPFAM" id="SSF54534">
    <property type="entry name" value="FKBP-like"/>
    <property type="match status" value="2"/>
</dbReference>
<dbReference type="PROSITE" id="PS51257">
    <property type="entry name" value="PROKAR_LIPOPROTEIN"/>
    <property type="match status" value="1"/>
</dbReference>
<feature type="domain" description="PPIase FKBP-type" evidence="7">
    <location>
        <begin position="51"/>
        <end position="154"/>
    </location>
</feature>
<dbReference type="RefSeq" id="WP_111598718.1">
    <property type="nucleotide sequence ID" value="NZ_QLLL01000006.1"/>
</dbReference>
<dbReference type="PROSITE" id="PS50059">
    <property type="entry name" value="FKBP_PPIASE"/>
    <property type="match status" value="2"/>
</dbReference>
<dbReference type="PANTHER" id="PTHR43811">
    <property type="entry name" value="FKBP-TYPE PEPTIDYL-PROLYL CIS-TRANS ISOMERASE FKPA"/>
    <property type="match status" value="1"/>
</dbReference>
<name>A0A327QF75_9BACT</name>
<dbReference type="OrthoDB" id="9814548at2"/>
<evidence type="ECO:0000256" key="3">
    <source>
        <dbReference type="ARBA" id="ARBA00023110"/>
    </source>
</evidence>
<dbReference type="GO" id="GO:0003755">
    <property type="term" value="F:peptidyl-prolyl cis-trans isomerase activity"/>
    <property type="evidence" value="ECO:0007669"/>
    <property type="project" value="UniProtKB-UniRule"/>
</dbReference>
<feature type="domain" description="PPIase FKBP-type" evidence="7">
    <location>
        <begin position="206"/>
        <end position="287"/>
    </location>
</feature>
<keyword evidence="9" id="KW-1185">Reference proteome</keyword>
<protein>
    <recommendedName>
        <fullName evidence="6">Peptidyl-prolyl cis-trans isomerase</fullName>
        <ecNumber evidence="6">5.2.1.8</ecNumber>
    </recommendedName>
</protein>
<evidence type="ECO:0000313" key="8">
    <source>
        <dbReference type="EMBL" id="RAJ02272.1"/>
    </source>
</evidence>
<evidence type="ECO:0000259" key="7">
    <source>
        <dbReference type="PROSITE" id="PS50059"/>
    </source>
</evidence>
<dbReference type="Proteomes" id="UP000249547">
    <property type="component" value="Unassembled WGS sequence"/>
</dbReference>